<evidence type="ECO:0000313" key="7">
    <source>
        <dbReference type="EMBL" id="KAK7496222.1"/>
    </source>
</evidence>
<keyword evidence="4 6" id="KW-0333">Golgi apparatus</keyword>
<proteinExistence type="inferred from homology"/>
<evidence type="ECO:0000256" key="2">
    <source>
        <dbReference type="ARBA" id="ARBA00010988"/>
    </source>
</evidence>
<sequence>MSAAELDLINRDPNSINSHIQVAFEDVLAEPDGAHSPDCVWKLAFTCFSCSKNVCYSIITVLCGCPLAICWGCEFAGLTFSHVWLYTPCYRGFMMDCGMMQKFFGTCLQCCFGPICETCGLFFSKIVVKNA</sequence>
<dbReference type="PANTHER" id="PTHR10844">
    <property type="entry name" value="CAVEOLIN"/>
    <property type="match status" value="1"/>
</dbReference>
<comment type="similarity">
    <text evidence="2 6">Belongs to the caveolin family.</text>
</comment>
<evidence type="ECO:0000256" key="6">
    <source>
        <dbReference type="RuleBase" id="RU000680"/>
    </source>
</evidence>
<dbReference type="Proteomes" id="UP001519460">
    <property type="component" value="Unassembled WGS sequence"/>
</dbReference>
<comment type="subcellular location">
    <subcellularLocation>
        <location evidence="1 6">Cell membrane</location>
        <topology evidence="1 6">Peripheral membrane protein</topology>
    </subcellularLocation>
    <subcellularLocation>
        <location evidence="6">Golgi apparatus membrane</location>
        <topology evidence="6">Peripheral membrane protein</topology>
    </subcellularLocation>
    <subcellularLocation>
        <location evidence="6">Membrane</location>
        <location evidence="6">Caveola</location>
        <topology evidence="6">Peripheral membrane protein</topology>
    </subcellularLocation>
</comment>
<keyword evidence="8" id="KW-1185">Reference proteome</keyword>
<evidence type="ECO:0000256" key="1">
    <source>
        <dbReference type="ARBA" id="ARBA00004202"/>
    </source>
</evidence>
<dbReference type="AlphaFoldDB" id="A0ABD0LA12"/>
<organism evidence="7 8">
    <name type="scientific">Batillaria attramentaria</name>
    <dbReference type="NCBI Taxonomy" id="370345"/>
    <lineage>
        <taxon>Eukaryota</taxon>
        <taxon>Metazoa</taxon>
        <taxon>Spiralia</taxon>
        <taxon>Lophotrochozoa</taxon>
        <taxon>Mollusca</taxon>
        <taxon>Gastropoda</taxon>
        <taxon>Caenogastropoda</taxon>
        <taxon>Sorbeoconcha</taxon>
        <taxon>Cerithioidea</taxon>
        <taxon>Batillariidae</taxon>
        <taxon>Batillaria</taxon>
    </lineage>
</organism>
<reference evidence="7 8" key="1">
    <citation type="journal article" date="2023" name="Sci. Data">
        <title>Genome assembly of the Korean intertidal mud-creeper Batillaria attramentaria.</title>
        <authorList>
            <person name="Patra A.K."/>
            <person name="Ho P.T."/>
            <person name="Jun S."/>
            <person name="Lee S.J."/>
            <person name="Kim Y."/>
            <person name="Won Y.J."/>
        </authorList>
    </citation>
    <scope>NUCLEOTIDE SEQUENCE [LARGE SCALE GENOMIC DNA]</scope>
    <source>
        <strain evidence="7">Wonlab-2016</strain>
    </source>
</reference>
<evidence type="ECO:0000256" key="5">
    <source>
        <dbReference type="ARBA" id="ARBA00023136"/>
    </source>
</evidence>
<keyword evidence="3 6" id="KW-1003">Cell membrane</keyword>
<gene>
    <name evidence="7" type="ORF">BaRGS_00012632</name>
</gene>
<comment type="caution">
    <text evidence="7">The sequence shown here is derived from an EMBL/GenBank/DDBJ whole genome shotgun (WGS) entry which is preliminary data.</text>
</comment>
<evidence type="ECO:0000256" key="4">
    <source>
        <dbReference type="ARBA" id="ARBA00023034"/>
    </source>
</evidence>
<keyword evidence="5 6" id="KW-0472">Membrane</keyword>
<dbReference type="PANTHER" id="PTHR10844:SF19">
    <property type="entry name" value="CAVEOLIN-2"/>
    <property type="match status" value="1"/>
</dbReference>
<dbReference type="Pfam" id="PF01146">
    <property type="entry name" value="Caveolin"/>
    <property type="match status" value="1"/>
</dbReference>
<accession>A0ABD0LA12</accession>
<protein>
    <recommendedName>
        <fullName evidence="6">Caveolin</fullName>
    </recommendedName>
</protein>
<dbReference type="InterPro" id="IPR001612">
    <property type="entry name" value="Caveolin"/>
</dbReference>
<dbReference type="GO" id="GO:0005901">
    <property type="term" value="C:caveola"/>
    <property type="evidence" value="ECO:0007669"/>
    <property type="project" value="UniProtKB-SubCell"/>
</dbReference>
<name>A0ABD0LA12_9CAEN</name>
<evidence type="ECO:0000256" key="3">
    <source>
        <dbReference type="ARBA" id="ARBA00022475"/>
    </source>
</evidence>
<comment type="function">
    <text evidence="6">May act as a scaffolding protein within caveolar membranes. Interacts directly with G-protein alpha subunits and can functionally regulate their activity.</text>
</comment>
<dbReference type="GO" id="GO:0000139">
    <property type="term" value="C:Golgi membrane"/>
    <property type="evidence" value="ECO:0007669"/>
    <property type="project" value="UniProtKB-SubCell"/>
</dbReference>
<dbReference type="EMBL" id="JACVVK020000069">
    <property type="protein sequence ID" value="KAK7496222.1"/>
    <property type="molecule type" value="Genomic_DNA"/>
</dbReference>
<evidence type="ECO:0000313" key="8">
    <source>
        <dbReference type="Proteomes" id="UP001519460"/>
    </source>
</evidence>